<dbReference type="GO" id="GO:0005829">
    <property type="term" value="C:cytosol"/>
    <property type="evidence" value="ECO:0007669"/>
    <property type="project" value="TreeGrafter"/>
</dbReference>
<keyword evidence="4" id="KW-1185">Reference proteome</keyword>
<dbReference type="InterPro" id="IPR036477">
    <property type="entry name" value="Formyl_transf_N_sf"/>
</dbReference>
<sequence>MLRILLFGDAAGVSQLLRHLPVGHVVGIVGAAVRPQYHDDLLELAARMTVPFLVQPRWGSPEYAHFVGAIEALGADLIWVNSYSMIIRADVLSLSRLGGINIHHALLPRNRGCNPIQWAIINRDTETGVTLHELTSGIDEGPIIAQRRVALLFEDTWQTLRDRLARATDELIAANLPQILSGSWTAHDQDERAANYCCRRTPDDGLFRWSQPVVAIYNHIRALLPPLPPAFYVDGEGRRVGMDRYFTPCEVTALKYGPLGGCVLEADSVRLRPLWRTDAPLVEEWSSHDEARILNAASRHCAEQDHLATVEATIAERTDRLLFVIEERASSKAIGTCRLQNIGWRHRNAELRVRISDGSSAHEAYAAEAIRLLCRFAFVDLSLHRICLHPAETELSIIRACEKAGFVREGSLTEAVLVDGRWLDLAVMGLIERDE</sequence>
<dbReference type="GO" id="GO:0004479">
    <property type="term" value="F:methionyl-tRNA formyltransferase activity"/>
    <property type="evidence" value="ECO:0007669"/>
    <property type="project" value="TreeGrafter"/>
</dbReference>
<proteinExistence type="predicted"/>
<comment type="caution">
    <text evidence="3">The sequence shown here is derived from an EMBL/GenBank/DDBJ whole genome shotgun (WGS) entry which is preliminary data.</text>
</comment>
<dbReference type="Proteomes" id="UP000020218">
    <property type="component" value="Unassembled WGS sequence"/>
</dbReference>
<dbReference type="InterPro" id="IPR002376">
    <property type="entry name" value="Formyl_transf_N"/>
</dbReference>
<accession>A0A011PTA6</accession>
<dbReference type="Pfam" id="PF13302">
    <property type="entry name" value="Acetyltransf_3"/>
    <property type="match status" value="1"/>
</dbReference>
<dbReference type="GO" id="GO:0016747">
    <property type="term" value="F:acyltransferase activity, transferring groups other than amino-acyl groups"/>
    <property type="evidence" value="ECO:0007669"/>
    <property type="project" value="InterPro"/>
</dbReference>
<dbReference type="EMBL" id="JFAX01000001">
    <property type="protein sequence ID" value="EXI69604.1"/>
    <property type="molecule type" value="Genomic_DNA"/>
</dbReference>
<organism evidence="3 4">
    <name type="scientific">Candidatus Accumulibacter adjunctus</name>
    <dbReference type="NCBI Taxonomy" id="1454001"/>
    <lineage>
        <taxon>Bacteria</taxon>
        <taxon>Pseudomonadati</taxon>
        <taxon>Pseudomonadota</taxon>
        <taxon>Betaproteobacteria</taxon>
        <taxon>Candidatus Accumulibacter</taxon>
    </lineage>
</organism>
<dbReference type="SUPFAM" id="SSF50486">
    <property type="entry name" value="FMT C-terminal domain-like"/>
    <property type="match status" value="1"/>
</dbReference>
<dbReference type="PATRIC" id="fig|1454001.3.peg.278"/>
<dbReference type="Gene3D" id="3.40.630.30">
    <property type="match status" value="1"/>
</dbReference>
<dbReference type="Pfam" id="PF00551">
    <property type="entry name" value="Formyl_trans_N"/>
    <property type="match status" value="1"/>
</dbReference>
<dbReference type="PANTHER" id="PTHR11138">
    <property type="entry name" value="METHIONYL-TRNA FORMYLTRANSFERASE"/>
    <property type="match status" value="1"/>
</dbReference>
<dbReference type="SUPFAM" id="SSF55729">
    <property type="entry name" value="Acyl-CoA N-acyltransferases (Nat)"/>
    <property type="match status" value="1"/>
</dbReference>
<dbReference type="InterPro" id="IPR016181">
    <property type="entry name" value="Acyl_CoA_acyltransferase"/>
</dbReference>
<dbReference type="PANTHER" id="PTHR11138:SF5">
    <property type="entry name" value="METHIONYL-TRNA FORMYLTRANSFERASE, MITOCHONDRIAL"/>
    <property type="match status" value="1"/>
</dbReference>
<dbReference type="InterPro" id="IPR000182">
    <property type="entry name" value="GNAT_dom"/>
</dbReference>
<dbReference type="AlphaFoldDB" id="A0A011PTA6"/>
<name>A0A011PTA6_9PROT</name>
<dbReference type="SUPFAM" id="SSF53328">
    <property type="entry name" value="Formyltransferase"/>
    <property type="match status" value="1"/>
</dbReference>
<gene>
    <name evidence="3" type="primary">arnA</name>
    <name evidence="3" type="ORF">AW08_00097</name>
</gene>
<dbReference type="STRING" id="1454001.AW08_00097"/>
<evidence type="ECO:0000259" key="2">
    <source>
        <dbReference type="Pfam" id="PF13302"/>
    </source>
</evidence>
<dbReference type="Gene3D" id="3.40.50.12230">
    <property type="match status" value="1"/>
</dbReference>
<evidence type="ECO:0000313" key="3">
    <source>
        <dbReference type="EMBL" id="EXI69604.1"/>
    </source>
</evidence>
<protein>
    <submittedName>
        <fullName evidence="3">Polymyxin resistance protein PmrI</fullName>
    </submittedName>
</protein>
<dbReference type="InterPro" id="IPR011034">
    <property type="entry name" value="Formyl_transferase-like_C_sf"/>
</dbReference>
<feature type="domain" description="N-acetyltransferase" evidence="2">
    <location>
        <begin position="269"/>
        <end position="407"/>
    </location>
</feature>
<evidence type="ECO:0000259" key="1">
    <source>
        <dbReference type="Pfam" id="PF00551"/>
    </source>
</evidence>
<evidence type="ECO:0000313" key="4">
    <source>
        <dbReference type="Proteomes" id="UP000020218"/>
    </source>
</evidence>
<reference evidence="3" key="1">
    <citation type="submission" date="2014-02" db="EMBL/GenBank/DDBJ databases">
        <title>Expanding our view of genomic diversity in Candidatus Accumulibacter clades.</title>
        <authorList>
            <person name="Skennerton C.T."/>
            <person name="Barr J.J."/>
            <person name="Slater F.R."/>
            <person name="Bond P.L."/>
            <person name="Tyson G.W."/>
        </authorList>
    </citation>
    <scope>NUCLEOTIDE SEQUENCE [LARGE SCALE GENOMIC DNA]</scope>
</reference>
<feature type="domain" description="Formyl transferase N-terminal" evidence="1">
    <location>
        <begin position="65"/>
        <end position="172"/>
    </location>
</feature>